<feature type="binding site" description="axial binding residue" evidence="10">
    <location>
        <position position="264"/>
    </location>
    <ligand>
        <name>heme b</name>
        <dbReference type="ChEBI" id="CHEBI:60344"/>
    </ligand>
    <ligandPart>
        <name>Fe</name>
        <dbReference type="ChEBI" id="CHEBI:18248"/>
    </ligandPart>
</feature>
<name>A0A345UPW1_9BACT</name>
<comment type="subunit">
    <text evidence="10">Homodimer or homotetramer.</text>
</comment>
<feature type="cross-link" description="Tryptophyl-tyrosyl-methioninium (Tyr-Met) (with Trp-97)" evidence="10">
    <location>
        <begin position="223"/>
        <end position="249"/>
    </location>
</feature>
<dbReference type="Pfam" id="PF00141">
    <property type="entry name" value="peroxidase"/>
    <property type="match status" value="2"/>
</dbReference>
<comment type="catalytic activity">
    <reaction evidence="8 10 11">
        <text>H2O2 + AH2 = A + 2 H2O</text>
        <dbReference type="Rhea" id="RHEA:30275"/>
        <dbReference type="ChEBI" id="CHEBI:13193"/>
        <dbReference type="ChEBI" id="CHEBI:15377"/>
        <dbReference type="ChEBI" id="CHEBI:16240"/>
        <dbReference type="ChEBI" id="CHEBI:17499"/>
        <dbReference type="EC" id="1.11.1.21"/>
    </reaction>
</comment>
<dbReference type="PROSITE" id="PS00436">
    <property type="entry name" value="PEROXIDASE_2"/>
    <property type="match status" value="1"/>
</dbReference>
<dbReference type="SUPFAM" id="SSF48113">
    <property type="entry name" value="Heme-dependent peroxidases"/>
    <property type="match status" value="2"/>
</dbReference>
<protein>
    <recommendedName>
        <fullName evidence="10 11">Catalase-peroxidase</fullName>
        <shortName evidence="10">CP</shortName>
        <ecNumber evidence="10 11">1.11.1.21</ecNumber>
    </recommendedName>
    <alternativeName>
        <fullName evidence="10">Peroxidase/catalase</fullName>
    </alternativeName>
</protein>
<dbReference type="OrthoDB" id="9759743at2"/>
<keyword evidence="2 10" id="KW-0349">Heme</keyword>
<evidence type="ECO:0000256" key="6">
    <source>
        <dbReference type="ARBA" id="ARBA00023324"/>
    </source>
</evidence>
<evidence type="ECO:0000256" key="8">
    <source>
        <dbReference type="ARBA" id="ARBA00051651"/>
    </source>
</evidence>
<evidence type="ECO:0000313" key="14">
    <source>
        <dbReference type="Proteomes" id="UP000254808"/>
    </source>
</evidence>
<dbReference type="PRINTS" id="PR00458">
    <property type="entry name" value="PEROXIDASE"/>
</dbReference>
<dbReference type="HAMAP" id="MF_01961">
    <property type="entry name" value="Catal_peroxid"/>
    <property type="match status" value="1"/>
</dbReference>
<dbReference type="Gene3D" id="1.10.520.10">
    <property type="match status" value="2"/>
</dbReference>
<keyword evidence="6 10" id="KW-0376">Hydrogen peroxide</keyword>
<keyword evidence="1 10" id="KW-0575">Peroxidase</keyword>
<sequence length="727" mass="81797">MSNSANGNGKCPFMHGANTAAQNTVTDWWPNALNLDILHQHDTKTKPTDPDFNYKEAFKQLDLEAVKTDLKNLMTDSQDWWPADWGHYGGLMIRMAWHAAGTYRVADGRGGGSTGAQRFAPLNSWPDNVNLDKARRLLWPIKKKYGNKLSWADLFILAGNMAYESMGFKTFGFAGGREDIWHPEKDINWGSEREWLGKSRYSNPAESDSLENPLAAVQMGLIYVNPEGVDGNPDPLRTAQDVRTTFKRMAMNDEETVALTAGGHTVGKTHGNGREELLGANTEGADVEMQGFGWLNPMGKGNAEDTMTSGIEGAWTTTPDRWNHTYFHLLLNYEWELTKSPAGAWQWEPINCKEEDKPFDAHIKGVRRNPIMTDADMAMKMDPAYREISERFYKDPAYFEDVFARAWFKLTHRDLGPKSRYLGPDVPQEDLIWQDPIPAVDYTLTNSEIETLKNTLLNCGLSQTELITTAWDSARTYRGSDYRGGANGARIRLAPQIDWEGNEPERLKKVLSTLEQVQASLDKKVSIADLIVLGGSAAVEKAARDAGFDVTVPFMPGRGDATAEMTDEESFEYLEPVHDGFRNWQKKIYAAKTEELLLDKAQLLGLTAAEMTVLVGGMRVLGTNYGGTKHGVFTDNEGLLTNDFFVNLTDMKYNWRPHGENLYLVLDRKTNETKWTATRADLVFGSNSILRAYAEFYAQDDNKEKFVSDFIKAWVKVMNADRFDLEA</sequence>
<keyword evidence="5 10" id="KW-0408">Iron</keyword>
<evidence type="ECO:0000256" key="11">
    <source>
        <dbReference type="RuleBase" id="RU003451"/>
    </source>
</evidence>
<dbReference type="NCBIfam" id="NF011635">
    <property type="entry name" value="PRK15061.1"/>
    <property type="match status" value="1"/>
</dbReference>
<dbReference type="PANTHER" id="PTHR30555">
    <property type="entry name" value="HYDROPEROXIDASE I, BIFUNCTIONAL CATALASE-PEROXIDASE"/>
    <property type="match status" value="1"/>
</dbReference>
<dbReference type="InterPro" id="IPR019794">
    <property type="entry name" value="Peroxidases_AS"/>
</dbReference>
<comment type="cofactor">
    <cofactor evidence="10">
        <name>heme b</name>
        <dbReference type="ChEBI" id="CHEBI:60344"/>
    </cofactor>
    <text evidence="10">Binds 1 heme b (iron(II)-protoporphyrin IX) group per dimer.</text>
</comment>
<evidence type="ECO:0000256" key="7">
    <source>
        <dbReference type="ARBA" id="ARBA00049145"/>
    </source>
</evidence>
<keyword evidence="14" id="KW-1185">Reference proteome</keyword>
<gene>
    <name evidence="10" type="primary">katG</name>
    <name evidence="13" type="ORF">CYPRO_3280</name>
</gene>
<keyword evidence="4 10" id="KW-0560">Oxidoreductase</keyword>
<comment type="function">
    <text evidence="10">Bifunctional enzyme with both catalase and broad-spectrum peroxidase activity.</text>
</comment>
<evidence type="ECO:0000256" key="4">
    <source>
        <dbReference type="ARBA" id="ARBA00023002"/>
    </source>
</evidence>
<dbReference type="EMBL" id="CP027806">
    <property type="protein sequence ID" value="AXJ02513.1"/>
    <property type="molecule type" value="Genomic_DNA"/>
</dbReference>
<dbReference type="GO" id="GO:0020037">
    <property type="term" value="F:heme binding"/>
    <property type="evidence" value="ECO:0007669"/>
    <property type="project" value="InterPro"/>
</dbReference>
<dbReference type="Gene3D" id="1.10.420.10">
    <property type="entry name" value="Peroxidase, domain 2"/>
    <property type="match status" value="2"/>
</dbReference>
<evidence type="ECO:0000256" key="1">
    <source>
        <dbReference type="ARBA" id="ARBA00022559"/>
    </source>
</evidence>
<dbReference type="CDD" id="cd08200">
    <property type="entry name" value="catalase_peroxidase_2"/>
    <property type="match status" value="1"/>
</dbReference>
<evidence type="ECO:0000256" key="10">
    <source>
        <dbReference type="HAMAP-Rule" id="MF_01961"/>
    </source>
</evidence>
<comment type="catalytic activity">
    <reaction evidence="7 10 11">
        <text>2 H2O2 = O2 + 2 H2O</text>
        <dbReference type="Rhea" id="RHEA:20309"/>
        <dbReference type="ChEBI" id="CHEBI:15377"/>
        <dbReference type="ChEBI" id="CHEBI:15379"/>
        <dbReference type="ChEBI" id="CHEBI:16240"/>
        <dbReference type="EC" id="1.11.1.21"/>
    </reaction>
</comment>
<feature type="active site" description="Proton acceptor" evidence="10">
    <location>
        <position position="98"/>
    </location>
</feature>
<evidence type="ECO:0000256" key="3">
    <source>
        <dbReference type="ARBA" id="ARBA00022723"/>
    </source>
</evidence>
<dbReference type="PANTHER" id="PTHR30555:SF6">
    <property type="entry name" value="CATALASE-PEROXIDASE"/>
    <property type="match status" value="1"/>
</dbReference>
<dbReference type="InterPro" id="IPR000763">
    <property type="entry name" value="Catalase_peroxidase"/>
</dbReference>
<dbReference type="FunFam" id="1.10.520.10:FF:000002">
    <property type="entry name" value="Catalase-peroxidase"/>
    <property type="match status" value="1"/>
</dbReference>
<accession>A0A345UPW1</accession>
<dbReference type="GO" id="GO:0004096">
    <property type="term" value="F:catalase activity"/>
    <property type="evidence" value="ECO:0007669"/>
    <property type="project" value="UniProtKB-UniRule"/>
</dbReference>
<dbReference type="FunFam" id="1.10.420.10:FF:000004">
    <property type="entry name" value="Catalase-peroxidase"/>
    <property type="match status" value="1"/>
</dbReference>
<comment type="similarity">
    <text evidence="9 10 11">Belongs to the peroxidase family. Peroxidase/catalase subfamily.</text>
</comment>
<evidence type="ECO:0000259" key="12">
    <source>
        <dbReference type="PROSITE" id="PS50873"/>
    </source>
</evidence>
<dbReference type="GO" id="GO:0046872">
    <property type="term" value="F:metal ion binding"/>
    <property type="evidence" value="ECO:0007669"/>
    <property type="project" value="UniProtKB-KW"/>
</dbReference>
<dbReference type="InterPro" id="IPR010255">
    <property type="entry name" value="Haem_peroxidase_sf"/>
</dbReference>
<evidence type="ECO:0000313" key="13">
    <source>
        <dbReference type="EMBL" id="AXJ02513.1"/>
    </source>
</evidence>
<evidence type="ECO:0000256" key="2">
    <source>
        <dbReference type="ARBA" id="ARBA00022617"/>
    </source>
</evidence>
<dbReference type="KEGG" id="cprv:CYPRO_3280"/>
<comment type="PTM">
    <text evidence="10">Formation of the three residue Trp-Tyr-Met cross-link is important for the catalase, but not the peroxidase activity of the enzyme.</text>
</comment>
<dbReference type="Proteomes" id="UP000254808">
    <property type="component" value="Chromosome"/>
</dbReference>
<dbReference type="InterPro" id="IPR002016">
    <property type="entry name" value="Haem_peroxidase"/>
</dbReference>
<proteinExistence type="inferred from homology"/>
<dbReference type="GO" id="GO:0042744">
    <property type="term" value="P:hydrogen peroxide catabolic process"/>
    <property type="evidence" value="ECO:0007669"/>
    <property type="project" value="UniProtKB-KW"/>
</dbReference>
<reference evidence="13 14" key="1">
    <citation type="submission" date="2018-03" db="EMBL/GenBank/DDBJ databases">
        <title>Phenotypic and genomic properties of Cyclonatronum proteinivorum gen. nov., sp. nov., a haloalkaliphilic bacteroidete from soda lakes possessing Na+-translocating rhodopsin.</title>
        <authorList>
            <person name="Toshchakov S.V."/>
            <person name="Korzhenkov A."/>
            <person name="Samarov N.I."/>
            <person name="Kublanov I.V."/>
            <person name="Muntyan M.S."/>
            <person name="Sorokin D.Y."/>
        </authorList>
    </citation>
    <scope>NUCLEOTIDE SEQUENCE [LARGE SCALE GENOMIC DNA]</scope>
    <source>
        <strain evidence="13 14">Omega</strain>
    </source>
</reference>
<keyword evidence="3 10" id="KW-0479">Metal-binding</keyword>
<dbReference type="GO" id="GO:0070301">
    <property type="term" value="P:cellular response to hydrogen peroxide"/>
    <property type="evidence" value="ECO:0007669"/>
    <property type="project" value="TreeGrafter"/>
</dbReference>
<comment type="caution">
    <text evidence="10">Lacks conserved residue(s) required for the propagation of feature annotation.</text>
</comment>
<feature type="site" description="Transition state stabilizer" evidence="10">
    <location>
        <position position="94"/>
    </location>
</feature>
<feature type="domain" description="Plant heme peroxidase family profile" evidence="12">
    <location>
        <begin position="131"/>
        <end position="423"/>
    </location>
</feature>
<dbReference type="PRINTS" id="PR00460">
    <property type="entry name" value="BPEROXIDASE"/>
</dbReference>
<dbReference type="PROSITE" id="PS50873">
    <property type="entry name" value="PEROXIDASE_4"/>
    <property type="match status" value="1"/>
</dbReference>
<organism evidence="13 14">
    <name type="scientific">Cyclonatronum proteinivorum</name>
    <dbReference type="NCBI Taxonomy" id="1457365"/>
    <lineage>
        <taxon>Bacteria</taxon>
        <taxon>Pseudomonadati</taxon>
        <taxon>Balneolota</taxon>
        <taxon>Balneolia</taxon>
        <taxon>Balneolales</taxon>
        <taxon>Cyclonatronaceae</taxon>
        <taxon>Cyclonatronum</taxon>
    </lineage>
</organism>
<evidence type="ECO:0000256" key="9">
    <source>
        <dbReference type="ARBA" id="ARBA00060838"/>
    </source>
</evidence>
<dbReference type="GO" id="GO:0005829">
    <property type="term" value="C:cytosol"/>
    <property type="evidence" value="ECO:0007669"/>
    <property type="project" value="TreeGrafter"/>
</dbReference>
<evidence type="ECO:0000256" key="5">
    <source>
        <dbReference type="ARBA" id="ARBA00023004"/>
    </source>
</evidence>
<dbReference type="NCBIfam" id="TIGR00198">
    <property type="entry name" value="cat_per_HPI"/>
    <property type="match status" value="1"/>
</dbReference>
<dbReference type="CDD" id="cd00649">
    <property type="entry name" value="catalase_peroxidase_1"/>
    <property type="match status" value="1"/>
</dbReference>
<dbReference type="RefSeq" id="WP_114985592.1">
    <property type="nucleotide sequence ID" value="NZ_CP027806.1"/>
</dbReference>
<dbReference type="AlphaFoldDB" id="A0A345UPW1"/>
<dbReference type="EC" id="1.11.1.21" evidence="10 11"/>